<dbReference type="Gene3D" id="1.10.10.2670">
    <property type="entry name" value="E3 ubiquitin-protein ligase"/>
    <property type="match status" value="1"/>
</dbReference>
<evidence type="ECO:0000313" key="12">
    <source>
        <dbReference type="Proteomes" id="UP000663832"/>
    </source>
</evidence>
<evidence type="ECO:0000256" key="1">
    <source>
        <dbReference type="ARBA" id="ARBA00004123"/>
    </source>
</evidence>
<dbReference type="GO" id="GO:0000987">
    <property type="term" value="F:cis-regulatory region sequence-specific DNA binding"/>
    <property type="evidence" value="ECO:0007669"/>
    <property type="project" value="TreeGrafter"/>
</dbReference>
<keyword evidence="5" id="KW-0539">Nucleus</keyword>
<dbReference type="GO" id="GO:0042795">
    <property type="term" value="P:snRNA transcription by RNA polymerase II"/>
    <property type="evidence" value="ECO:0007669"/>
    <property type="project" value="TreeGrafter"/>
</dbReference>
<dbReference type="InterPro" id="IPR019464">
    <property type="entry name" value="ELL_N"/>
</dbReference>
<evidence type="ECO:0000313" key="9">
    <source>
        <dbReference type="EMBL" id="CAF0952729.1"/>
    </source>
</evidence>
<dbReference type="PROSITE" id="PS51980">
    <property type="entry name" value="OCEL"/>
    <property type="match status" value="1"/>
</dbReference>
<keyword evidence="12" id="KW-1185">Reference proteome</keyword>
<dbReference type="SUPFAM" id="SSF46785">
    <property type="entry name" value="Winged helix' DNA-binding domain"/>
    <property type="match status" value="1"/>
</dbReference>
<sequence length="515" mass="58888">MDRNLPGNHRFRLNEDAASNHDGKLHIFVKLTDSCMKAIETYMKQNKKQNLSNIKFNLNGGEISIPINNNERKTYSFQISPENKTPEVFQCIKQINRDQLESCGLIEQRINIHAQEDVYSMTKTKVTEFQKTEELTKKQTKEIGESSKTILEKKHKSSNQRTSMPTLNKTKQRIVTNQEERLSPTTNTQSSPSERPLRERLIHLLAARTYKKPDLLARLKSEGGMRDDEKEQLDTLLSSISTQSKSGEYFLLKSILTSGEVNYDWPFYPKGEASMVRKKIKEQQANAARPTINKTTNDIPSVSSNANRLSLPIQNSSSKGQISNATSTTTTTATTTTVKANSSLISTLNRSGINEERNQLDNEETTTTSTQNPLSDERMQQLSDMLDKLNNAISQTEKPNELLTNEMDLIDEDDIDEAEKEYTRLVPEYNGLIDYLKNVSERFISLQQQFNDEQNSEKASKIVDEFFKCENNEGFLTKRQRVIELHMKLNHLQKILQRNSPSNTFDISEDDDNLI</sequence>
<evidence type="ECO:0000256" key="4">
    <source>
        <dbReference type="ARBA" id="ARBA00023163"/>
    </source>
</evidence>
<evidence type="ECO:0000313" key="10">
    <source>
        <dbReference type="EMBL" id="CAF1441310.1"/>
    </source>
</evidence>
<comment type="similarity">
    <text evidence="2 6">Belongs to the ELL/occludin family.</text>
</comment>
<evidence type="ECO:0000256" key="6">
    <source>
        <dbReference type="PROSITE-ProRule" id="PRU01324"/>
    </source>
</evidence>
<dbReference type="InterPro" id="IPR010844">
    <property type="entry name" value="Occludin_ELL"/>
</dbReference>
<dbReference type="AlphaFoldDB" id="A0A814DCQ5"/>
<dbReference type="InterPro" id="IPR031176">
    <property type="entry name" value="ELL/occludin"/>
</dbReference>
<dbReference type="Proteomes" id="UP000663832">
    <property type="component" value="Unassembled WGS sequence"/>
</dbReference>
<keyword evidence="4" id="KW-0804">Transcription</keyword>
<dbReference type="Gene3D" id="6.10.140.340">
    <property type="match status" value="1"/>
</dbReference>
<comment type="caution">
    <text evidence="9">The sequence shown here is derived from an EMBL/GenBank/DDBJ whole genome shotgun (WGS) entry which is preliminary data.</text>
</comment>
<evidence type="ECO:0000256" key="3">
    <source>
        <dbReference type="ARBA" id="ARBA00023015"/>
    </source>
</evidence>
<evidence type="ECO:0000313" key="11">
    <source>
        <dbReference type="EMBL" id="CAF1442365.1"/>
    </source>
</evidence>
<comment type="subcellular location">
    <subcellularLocation>
        <location evidence="1">Nucleus</location>
    </subcellularLocation>
</comment>
<feature type="compositionally biased region" description="Low complexity" evidence="7">
    <location>
        <begin position="325"/>
        <end position="334"/>
    </location>
</feature>
<dbReference type="EMBL" id="CAJNOM010000443">
    <property type="protein sequence ID" value="CAF1441310.1"/>
    <property type="molecule type" value="Genomic_DNA"/>
</dbReference>
<feature type="compositionally biased region" description="Polar residues" evidence="7">
    <location>
        <begin position="365"/>
        <end position="374"/>
    </location>
</feature>
<gene>
    <name evidence="9" type="ORF">BJG266_LOCUS13308</name>
    <name evidence="10" type="ORF">QVE165_LOCUS39641</name>
    <name evidence="11" type="ORF">QVE165_LOCUS39720</name>
</gene>
<evidence type="ECO:0000259" key="8">
    <source>
        <dbReference type="PROSITE" id="PS51980"/>
    </source>
</evidence>
<proteinExistence type="inferred from homology"/>
<feature type="domain" description="OCEL" evidence="8">
    <location>
        <begin position="400"/>
        <end position="504"/>
    </location>
</feature>
<dbReference type="OrthoDB" id="6284217at2759"/>
<evidence type="ECO:0000256" key="2">
    <source>
        <dbReference type="ARBA" id="ARBA00009171"/>
    </source>
</evidence>
<dbReference type="GO" id="GO:0006368">
    <property type="term" value="P:transcription elongation by RNA polymerase II"/>
    <property type="evidence" value="ECO:0007669"/>
    <property type="project" value="InterPro"/>
</dbReference>
<dbReference type="Proteomes" id="UP000663877">
    <property type="component" value="Unassembled WGS sequence"/>
</dbReference>
<feature type="compositionally biased region" description="Polar residues" evidence="7">
    <location>
        <begin position="159"/>
        <end position="193"/>
    </location>
</feature>
<feature type="region of interest" description="Disordered" evidence="7">
    <location>
        <begin position="346"/>
        <end position="374"/>
    </location>
</feature>
<dbReference type="GO" id="GO:0032968">
    <property type="term" value="P:positive regulation of transcription elongation by RNA polymerase II"/>
    <property type="evidence" value="ECO:0007669"/>
    <property type="project" value="TreeGrafter"/>
</dbReference>
<evidence type="ECO:0000313" key="13">
    <source>
        <dbReference type="Proteomes" id="UP000663877"/>
    </source>
</evidence>
<evidence type="ECO:0000256" key="5">
    <source>
        <dbReference type="ARBA" id="ARBA00023242"/>
    </source>
</evidence>
<keyword evidence="3" id="KW-0805">Transcription regulation</keyword>
<dbReference type="SUPFAM" id="SSF144292">
    <property type="entry name" value="occludin/ELL-like"/>
    <property type="match status" value="1"/>
</dbReference>
<feature type="region of interest" description="Disordered" evidence="7">
    <location>
        <begin position="141"/>
        <end position="196"/>
    </location>
</feature>
<evidence type="ECO:0000256" key="7">
    <source>
        <dbReference type="SAM" id="MobiDB-lite"/>
    </source>
</evidence>
<dbReference type="Pfam" id="PF10390">
    <property type="entry name" value="ELL"/>
    <property type="match status" value="1"/>
</dbReference>
<feature type="region of interest" description="Disordered" evidence="7">
    <location>
        <begin position="284"/>
        <end position="334"/>
    </location>
</feature>
<dbReference type="PANTHER" id="PTHR23288">
    <property type="entry name" value="OCCLUDIN AND RNA POLYMERASE II ELONGATION FACTOR ELL"/>
    <property type="match status" value="1"/>
</dbReference>
<dbReference type="InterPro" id="IPR036390">
    <property type="entry name" value="WH_DNA-bd_sf"/>
</dbReference>
<dbReference type="Pfam" id="PF07303">
    <property type="entry name" value="Occludin_ELL"/>
    <property type="match status" value="1"/>
</dbReference>
<protein>
    <recommendedName>
        <fullName evidence="8">OCEL domain-containing protein</fullName>
    </recommendedName>
</protein>
<dbReference type="GO" id="GO:0008023">
    <property type="term" value="C:transcription elongation factor complex"/>
    <property type="evidence" value="ECO:0007669"/>
    <property type="project" value="InterPro"/>
</dbReference>
<name>A0A814DCQ5_9BILA</name>
<dbReference type="InterPro" id="IPR042065">
    <property type="entry name" value="E3_ELL-like"/>
</dbReference>
<dbReference type="PANTHER" id="PTHR23288:SF17">
    <property type="entry name" value="RNA POLYMERASE II ELONGATION FACTOR ELL"/>
    <property type="match status" value="1"/>
</dbReference>
<organism evidence="9 13">
    <name type="scientific">Adineta steineri</name>
    <dbReference type="NCBI Taxonomy" id="433720"/>
    <lineage>
        <taxon>Eukaryota</taxon>
        <taxon>Metazoa</taxon>
        <taxon>Spiralia</taxon>
        <taxon>Gnathifera</taxon>
        <taxon>Rotifera</taxon>
        <taxon>Eurotatoria</taxon>
        <taxon>Bdelloidea</taxon>
        <taxon>Adinetida</taxon>
        <taxon>Adinetidae</taxon>
        <taxon>Adineta</taxon>
    </lineage>
</organism>
<dbReference type="EMBL" id="CAJNOM010000445">
    <property type="protein sequence ID" value="CAF1442365.1"/>
    <property type="molecule type" value="Genomic_DNA"/>
</dbReference>
<reference evidence="9" key="1">
    <citation type="submission" date="2021-02" db="EMBL/GenBank/DDBJ databases">
        <authorList>
            <person name="Nowell W R."/>
        </authorList>
    </citation>
    <scope>NUCLEOTIDE SEQUENCE</scope>
</reference>
<dbReference type="EMBL" id="CAJNOI010000053">
    <property type="protein sequence ID" value="CAF0952729.1"/>
    <property type="molecule type" value="Genomic_DNA"/>
</dbReference>
<feature type="compositionally biased region" description="Polar residues" evidence="7">
    <location>
        <begin position="292"/>
        <end position="324"/>
    </location>
</feature>
<accession>A0A814DCQ5</accession>